<dbReference type="PROSITE" id="PS50949">
    <property type="entry name" value="HTH_GNTR"/>
    <property type="match status" value="1"/>
</dbReference>
<keyword evidence="3" id="KW-0804">Transcription</keyword>
<evidence type="ECO:0000313" key="6">
    <source>
        <dbReference type="Proteomes" id="UP001262410"/>
    </source>
</evidence>
<dbReference type="PRINTS" id="PR00035">
    <property type="entry name" value="HTHGNTR"/>
</dbReference>
<dbReference type="InterPro" id="IPR000524">
    <property type="entry name" value="Tscrpt_reg_HTH_GntR"/>
</dbReference>
<dbReference type="Pfam" id="PF07702">
    <property type="entry name" value="UTRA"/>
    <property type="match status" value="1"/>
</dbReference>
<dbReference type="EMBL" id="JAVDPW010000004">
    <property type="protein sequence ID" value="MDR6290202.1"/>
    <property type="molecule type" value="Genomic_DNA"/>
</dbReference>
<dbReference type="PANTHER" id="PTHR44846">
    <property type="entry name" value="MANNOSYL-D-GLYCERATE TRANSPORT/METABOLISM SYSTEM REPRESSOR MNGR-RELATED"/>
    <property type="match status" value="1"/>
</dbReference>
<dbReference type="SMART" id="SM00345">
    <property type="entry name" value="HTH_GNTR"/>
    <property type="match status" value="1"/>
</dbReference>
<dbReference type="SUPFAM" id="SSF64288">
    <property type="entry name" value="Chorismate lyase-like"/>
    <property type="match status" value="1"/>
</dbReference>
<dbReference type="InterPro" id="IPR050679">
    <property type="entry name" value="Bact_HTH_transcr_reg"/>
</dbReference>
<protein>
    <submittedName>
        <fullName evidence="5">GntR family phosphonate transport system transcriptional regulator</fullName>
    </submittedName>
</protein>
<dbReference type="InterPro" id="IPR036388">
    <property type="entry name" value="WH-like_DNA-bd_sf"/>
</dbReference>
<accession>A0ABU1JPG5</accession>
<dbReference type="PANTHER" id="PTHR44846:SF1">
    <property type="entry name" value="MANNOSYL-D-GLYCERATE TRANSPORT_METABOLISM SYSTEM REPRESSOR MNGR-RELATED"/>
    <property type="match status" value="1"/>
</dbReference>
<dbReference type="Gene3D" id="1.10.10.10">
    <property type="entry name" value="Winged helix-like DNA-binding domain superfamily/Winged helix DNA-binding domain"/>
    <property type="match status" value="1"/>
</dbReference>
<evidence type="ECO:0000313" key="5">
    <source>
        <dbReference type="EMBL" id="MDR6290202.1"/>
    </source>
</evidence>
<keyword evidence="2" id="KW-0238">DNA-binding</keyword>
<dbReference type="RefSeq" id="WP_309794671.1">
    <property type="nucleotide sequence ID" value="NZ_JAVDPW010000004.1"/>
</dbReference>
<dbReference type="SMART" id="SM00866">
    <property type="entry name" value="UTRA"/>
    <property type="match status" value="1"/>
</dbReference>
<evidence type="ECO:0000259" key="4">
    <source>
        <dbReference type="PROSITE" id="PS50949"/>
    </source>
</evidence>
<name>A0ABU1JPG5_9PROT</name>
<dbReference type="InterPro" id="IPR011663">
    <property type="entry name" value="UTRA"/>
</dbReference>
<dbReference type="SUPFAM" id="SSF46785">
    <property type="entry name" value="Winged helix' DNA-binding domain"/>
    <property type="match status" value="1"/>
</dbReference>
<evidence type="ECO:0000256" key="2">
    <source>
        <dbReference type="ARBA" id="ARBA00023125"/>
    </source>
</evidence>
<sequence>MRDAPDDRPLTASSLSRGAGVALWRQISETLEREISDGVHAAGARLPTEAELAERFGVNRHTVRRAMAELEEHGLIDVTQGRGTFVHLGAIAYLIGRRTRFHENMRRENRHARLELLDSAIEPAPTAVARELEIAAGVRVIRLDTRSHADGLPLSLASHYFPATRFPGLVEIFRETGSVTASFARYGIADYTRKRTRVSARLPDSREQRLLEIARTRPVMATEAINVDAEGQVVEFGLSSFASDRIQLVFEG</sequence>
<dbReference type="Pfam" id="PF00392">
    <property type="entry name" value="GntR"/>
    <property type="match status" value="1"/>
</dbReference>
<keyword evidence="6" id="KW-1185">Reference proteome</keyword>
<dbReference type="CDD" id="cd07377">
    <property type="entry name" value="WHTH_GntR"/>
    <property type="match status" value="1"/>
</dbReference>
<comment type="caution">
    <text evidence="5">The sequence shown here is derived from an EMBL/GenBank/DDBJ whole genome shotgun (WGS) entry which is preliminary data.</text>
</comment>
<dbReference type="InterPro" id="IPR028978">
    <property type="entry name" value="Chorismate_lyase_/UTRA_dom_sf"/>
</dbReference>
<feature type="domain" description="HTH gntR-type" evidence="4">
    <location>
        <begin position="21"/>
        <end position="89"/>
    </location>
</feature>
<evidence type="ECO:0000256" key="1">
    <source>
        <dbReference type="ARBA" id="ARBA00023015"/>
    </source>
</evidence>
<keyword evidence="1" id="KW-0805">Transcription regulation</keyword>
<organism evidence="5 6">
    <name type="scientific">Inquilinus ginsengisoli</name>
    <dbReference type="NCBI Taxonomy" id="363840"/>
    <lineage>
        <taxon>Bacteria</taxon>
        <taxon>Pseudomonadati</taxon>
        <taxon>Pseudomonadota</taxon>
        <taxon>Alphaproteobacteria</taxon>
        <taxon>Rhodospirillales</taxon>
        <taxon>Rhodospirillaceae</taxon>
        <taxon>Inquilinus</taxon>
    </lineage>
</organism>
<dbReference type="InterPro" id="IPR036390">
    <property type="entry name" value="WH_DNA-bd_sf"/>
</dbReference>
<proteinExistence type="predicted"/>
<dbReference type="InterPro" id="IPR012702">
    <property type="entry name" value="CP_lyase_PhnF"/>
</dbReference>
<gene>
    <name evidence="5" type="ORF">E9232_002723</name>
</gene>
<reference evidence="5 6" key="1">
    <citation type="submission" date="2023-07" db="EMBL/GenBank/DDBJ databases">
        <title>Sorghum-associated microbial communities from plants grown in Nebraska, USA.</title>
        <authorList>
            <person name="Schachtman D."/>
        </authorList>
    </citation>
    <scope>NUCLEOTIDE SEQUENCE [LARGE SCALE GENOMIC DNA]</scope>
    <source>
        <strain evidence="5 6">584</strain>
    </source>
</reference>
<dbReference type="NCBIfam" id="TIGR02325">
    <property type="entry name" value="C_P_lyase_phnF"/>
    <property type="match status" value="1"/>
</dbReference>
<dbReference type="Proteomes" id="UP001262410">
    <property type="component" value="Unassembled WGS sequence"/>
</dbReference>
<evidence type="ECO:0000256" key="3">
    <source>
        <dbReference type="ARBA" id="ARBA00023163"/>
    </source>
</evidence>
<dbReference type="Gene3D" id="3.40.1410.10">
    <property type="entry name" value="Chorismate lyase-like"/>
    <property type="match status" value="1"/>
</dbReference>